<sequence length="268" mass="29253">MNSSLAETCHQNANSQALACGFLLGGSRCLLSPNRCGQKICVDSQHALQLLPLSNGTMPAWAKALQITNTLGDSNDLARQKAILNVFKYNCKDQWKKYGYCAEYMMYSTNTDLDGGVTESAVRAMDYAGRYTPAGAMLFFHELKPKFHGVELYFANIKAGFGLLTWPGEPTPVMFGSRAGVQALIVNSLYDRTTPHYCAKLMRAAFPDGVLMTWQGIGHGINLAFWDRSGYLSCLEASGAYILTGILPPDGFTCHQTMRATCRGLAGC</sequence>
<gene>
    <name evidence="1" type="ORF">SCF082_LOCUS41365</name>
</gene>
<proteinExistence type="predicted"/>
<accession>A0ABP0QH04</accession>
<dbReference type="Proteomes" id="UP001642464">
    <property type="component" value="Unassembled WGS sequence"/>
</dbReference>
<evidence type="ECO:0000313" key="2">
    <source>
        <dbReference type="Proteomes" id="UP001642464"/>
    </source>
</evidence>
<dbReference type="Pfam" id="PF08386">
    <property type="entry name" value="Abhydrolase_4"/>
    <property type="match status" value="1"/>
</dbReference>
<dbReference type="InterPro" id="IPR013595">
    <property type="entry name" value="Pept_S33_TAP-like_C"/>
</dbReference>
<reference evidence="1 2" key="1">
    <citation type="submission" date="2024-02" db="EMBL/GenBank/DDBJ databases">
        <authorList>
            <person name="Chen Y."/>
            <person name="Shah S."/>
            <person name="Dougan E. K."/>
            <person name="Thang M."/>
            <person name="Chan C."/>
        </authorList>
    </citation>
    <scope>NUCLEOTIDE SEQUENCE [LARGE SCALE GENOMIC DNA]</scope>
</reference>
<keyword evidence="2" id="KW-1185">Reference proteome</keyword>
<protein>
    <submittedName>
        <fullName evidence="1">Abhydrolase_4 domain-containing protein</fullName>
    </submittedName>
</protein>
<comment type="caution">
    <text evidence="1">The sequence shown here is derived from an EMBL/GenBank/DDBJ whole genome shotgun (WGS) entry which is preliminary data.</text>
</comment>
<organism evidence="1 2">
    <name type="scientific">Durusdinium trenchii</name>
    <dbReference type="NCBI Taxonomy" id="1381693"/>
    <lineage>
        <taxon>Eukaryota</taxon>
        <taxon>Sar</taxon>
        <taxon>Alveolata</taxon>
        <taxon>Dinophyceae</taxon>
        <taxon>Suessiales</taxon>
        <taxon>Symbiodiniaceae</taxon>
        <taxon>Durusdinium</taxon>
    </lineage>
</organism>
<name>A0ABP0QH04_9DINO</name>
<evidence type="ECO:0000313" key="1">
    <source>
        <dbReference type="EMBL" id="CAK9087496.1"/>
    </source>
</evidence>
<dbReference type="EMBL" id="CAXAMM010039574">
    <property type="protein sequence ID" value="CAK9087496.1"/>
    <property type="molecule type" value="Genomic_DNA"/>
</dbReference>